<dbReference type="GeneID" id="85466564"/>
<reference evidence="2" key="1">
    <citation type="submission" date="2021-06" db="EMBL/GenBank/DDBJ databases">
        <title>Comparative genomics, transcriptomics and evolutionary studies reveal genomic signatures of adaptation to plant cell wall in hemibiotrophic fungi.</title>
        <authorList>
            <consortium name="DOE Joint Genome Institute"/>
            <person name="Baroncelli R."/>
            <person name="Diaz J.F."/>
            <person name="Benocci T."/>
            <person name="Peng M."/>
            <person name="Battaglia E."/>
            <person name="Haridas S."/>
            <person name="Andreopoulos W."/>
            <person name="Labutti K."/>
            <person name="Pangilinan J."/>
            <person name="Floch G.L."/>
            <person name="Makela M.R."/>
            <person name="Henrissat B."/>
            <person name="Grigoriev I.V."/>
            <person name="Crouch J.A."/>
            <person name="De Vries R.P."/>
            <person name="Sukno S.A."/>
            <person name="Thon M.R."/>
        </authorList>
    </citation>
    <scope>NUCLEOTIDE SEQUENCE</scope>
    <source>
        <strain evidence="2">CBS 102054</strain>
    </source>
</reference>
<feature type="region of interest" description="Disordered" evidence="1">
    <location>
        <begin position="84"/>
        <end position="113"/>
    </location>
</feature>
<evidence type="ECO:0000256" key="1">
    <source>
        <dbReference type="SAM" id="MobiDB-lite"/>
    </source>
</evidence>
<evidence type="ECO:0000313" key="3">
    <source>
        <dbReference type="Proteomes" id="UP001243989"/>
    </source>
</evidence>
<sequence length="113" mass="11938">MKGAAAAAAATAALLRSWAHESTFPLSSLLPSTDDAEFGCNTDAHPSYNIILARTDHGLGGTLALSHTHILHCLLCSVYSPPGQQRPREAAAPLPPFPFSVKREFGPQLMTDG</sequence>
<dbReference type="Proteomes" id="UP001243989">
    <property type="component" value="Unassembled WGS sequence"/>
</dbReference>
<keyword evidence="3" id="KW-1185">Reference proteome</keyword>
<accession>A0AAJ0A2A3</accession>
<proteinExistence type="predicted"/>
<dbReference type="AlphaFoldDB" id="A0AAJ0A2A3"/>
<protein>
    <submittedName>
        <fullName evidence="2">Uncharacterized protein</fullName>
    </submittedName>
</protein>
<gene>
    <name evidence="2" type="ORF">BDP81DRAFT_128315</name>
</gene>
<name>A0AAJ0A2A3_9PEZI</name>
<comment type="caution">
    <text evidence="2">The sequence shown here is derived from an EMBL/GenBank/DDBJ whole genome shotgun (WGS) entry which is preliminary data.</text>
</comment>
<dbReference type="RefSeq" id="XP_060449751.1">
    <property type="nucleotide sequence ID" value="XM_060581702.1"/>
</dbReference>
<evidence type="ECO:0000313" key="2">
    <source>
        <dbReference type="EMBL" id="KAK1641144.1"/>
    </source>
</evidence>
<organism evidence="2 3">
    <name type="scientific">Colletotrichum phormii</name>
    <dbReference type="NCBI Taxonomy" id="359342"/>
    <lineage>
        <taxon>Eukaryota</taxon>
        <taxon>Fungi</taxon>
        <taxon>Dikarya</taxon>
        <taxon>Ascomycota</taxon>
        <taxon>Pezizomycotina</taxon>
        <taxon>Sordariomycetes</taxon>
        <taxon>Hypocreomycetidae</taxon>
        <taxon>Glomerellales</taxon>
        <taxon>Glomerellaceae</taxon>
        <taxon>Colletotrichum</taxon>
        <taxon>Colletotrichum acutatum species complex</taxon>
    </lineage>
</organism>
<dbReference type="EMBL" id="JAHMHQ010000003">
    <property type="protein sequence ID" value="KAK1641144.1"/>
    <property type="molecule type" value="Genomic_DNA"/>
</dbReference>